<dbReference type="InterPro" id="IPR003938">
    <property type="entry name" value="K_chnl_volt-dep_EAG/ELK/ERG"/>
</dbReference>
<dbReference type="InterPro" id="IPR005821">
    <property type="entry name" value="Ion_trans_dom"/>
</dbReference>
<evidence type="ECO:0000256" key="5">
    <source>
        <dbReference type="ARBA" id="ARBA00023065"/>
    </source>
</evidence>
<dbReference type="PANTHER" id="PTHR45689:SF5">
    <property type="entry name" value="I[[H]] CHANNEL, ISOFORM E"/>
    <property type="match status" value="1"/>
</dbReference>
<dbReference type="EMBL" id="JALJOS010000007">
    <property type="protein sequence ID" value="KAK9836780.1"/>
    <property type="molecule type" value="Genomic_DNA"/>
</dbReference>
<feature type="transmembrane region" description="Helical" evidence="11">
    <location>
        <begin position="323"/>
        <end position="347"/>
    </location>
</feature>
<dbReference type="SMART" id="SM00100">
    <property type="entry name" value="cNMP"/>
    <property type="match status" value="1"/>
</dbReference>
<sequence>MDPENPYSVSKTEEVLALLNRYNHTEQASNISAKPQSFSGHLAEHHEQSGPFEGEKPEGSFWSFAVPKDAYGKPRNPFLGALNLMRKQLNADAASLEKQASTTDSEKLRIVLGSSEQFASSPRAPREGSDVFAQQLFGSPKTTSTDHYEPAKALKTVRIHPLSLFRKYWDFAVIICVVFSVIVLPFRAAFYWDTWDHGTNHGILFHQIREDWWIGPELLIDIVFIADIFLNFQTGYIKEQVLIMDQKDVSSHYLRTWFILDLIAAFPMDILLAGNRIDVLRLPRVLKVFCISRLPSFKAATRLALRLPFVADMNQFHTRIMRLLLTCLLWVHFDACLLYGAAVAQNYPDKNWVHQANLVGTTTFHKYSWSMLTSFGIMVTAGYGPYNPGTLVDCWVVLFSQAMGVAMFTLVGSMVTTILVHLNASSSEYASKMSALNQYMAHQKLPQDLRQRIRDSYEARWKAEKHFNEEEILEELPSSLRTEVCLHACAELIASVPFFEDAEEGFVTSLVTLLHPQVHLKGDLVCREGEIAREMYFIKSGTVQVQLHGQPVTLLKKGSYFGEIGLLRNARRNASVRAMTDCDLFVLTKEGFDEVMKEYPQMSKAMDLVAEHRIRALHKSRPWLKQQHETGAEDTKRLDHALSVAKHEEHEGKIDELESLGMERNGAADLISIHPEPHGYHRHRHTFEDDWGSRMLPGHGGRMRKSLLE</sequence>
<dbReference type="GO" id="GO:0098855">
    <property type="term" value="C:HCN channel complex"/>
    <property type="evidence" value="ECO:0007669"/>
    <property type="project" value="TreeGrafter"/>
</dbReference>
<evidence type="ECO:0000256" key="10">
    <source>
        <dbReference type="SAM" id="MobiDB-lite"/>
    </source>
</evidence>
<evidence type="ECO:0000256" key="7">
    <source>
        <dbReference type="ARBA" id="ARBA00023286"/>
    </source>
</evidence>
<dbReference type="PANTHER" id="PTHR45689">
    <property type="entry name" value="I[[H]] CHANNEL, ISOFORM E"/>
    <property type="match status" value="1"/>
</dbReference>
<evidence type="ECO:0000256" key="3">
    <source>
        <dbReference type="ARBA" id="ARBA00022692"/>
    </source>
</evidence>
<dbReference type="PROSITE" id="PS00888">
    <property type="entry name" value="CNMP_BINDING_1"/>
    <property type="match status" value="1"/>
</dbReference>
<keyword evidence="4 11" id="KW-1133">Transmembrane helix</keyword>
<comment type="subcellular location">
    <subcellularLocation>
        <location evidence="1">Membrane</location>
        <topology evidence="1">Multi-pass membrane protein</topology>
    </subcellularLocation>
</comment>
<feature type="transmembrane region" description="Helical" evidence="11">
    <location>
        <begin position="168"/>
        <end position="192"/>
    </location>
</feature>
<dbReference type="FunFam" id="1.10.287.630:FF:000001">
    <property type="entry name" value="Cyclic nucleotide-gated channel alpha 3"/>
    <property type="match status" value="1"/>
</dbReference>
<accession>A0AAW1RT13</accession>
<keyword evidence="3 11" id="KW-0812">Transmembrane</keyword>
<dbReference type="CDD" id="cd00038">
    <property type="entry name" value="CAP_ED"/>
    <property type="match status" value="1"/>
</dbReference>
<evidence type="ECO:0000256" key="1">
    <source>
        <dbReference type="ARBA" id="ARBA00004141"/>
    </source>
</evidence>
<dbReference type="AlphaFoldDB" id="A0AAW1RT13"/>
<dbReference type="Gene3D" id="1.10.287.70">
    <property type="match status" value="1"/>
</dbReference>
<dbReference type="Proteomes" id="UP001438707">
    <property type="component" value="Unassembled WGS sequence"/>
</dbReference>
<dbReference type="GO" id="GO:0035725">
    <property type="term" value="P:sodium ion transmembrane transport"/>
    <property type="evidence" value="ECO:0007669"/>
    <property type="project" value="TreeGrafter"/>
</dbReference>
<organism evidence="13 14">
    <name type="scientific">Apatococcus lobatus</name>
    <dbReference type="NCBI Taxonomy" id="904363"/>
    <lineage>
        <taxon>Eukaryota</taxon>
        <taxon>Viridiplantae</taxon>
        <taxon>Chlorophyta</taxon>
        <taxon>core chlorophytes</taxon>
        <taxon>Trebouxiophyceae</taxon>
        <taxon>Chlorellales</taxon>
        <taxon>Chlorellaceae</taxon>
        <taxon>Apatococcus</taxon>
    </lineage>
</organism>
<dbReference type="InterPro" id="IPR000595">
    <property type="entry name" value="cNMP-bd_dom"/>
</dbReference>
<reference evidence="13 14" key="1">
    <citation type="journal article" date="2024" name="Nat. Commun.">
        <title>Phylogenomics reveals the evolutionary origins of lichenization in chlorophyte algae.</title>
        <authorList>
            <person name="Puginier C."/>
            <person name="Libourel C."/>
            <person name="Otte J."/>
            <person name="Skaloud P."/>
            <person name="Haon M."/>
            <person name="Grisel S."/>
            <person name="Petersen M."/>
            <person name="Berrin J.G."/>
            <person name="Delaux P.M."/>
            <person name="Dal Grande F."/>
            <person name="Keller J."/>
        </authorList>
    </citation>
    <scope>NUCLEOTIDE SEQUENCE [LARGE SCALE GENOMIC DNA]</scope>
    <source>
        <strain evidence="13 14">SAG 2145</strain>
    </source>
</reference>
<evidence type="ECO:0000259" key="12">
    <source>
        <dbReference type="PROSITE" id="PS50042"/>
    </source>
</evidence>
<dbReference type="InterPro" id="IPR014710">
    <property type="entry name" value="RmlC-like_jellyroll"/>
</dbReference>
<dbReference type="InterPro" id="IPR051413">
    <property type="entry name" value="K/Na_HCN_channel"/>
</dbReference>
<proteinExistence type="predicted"/>
<feature type="region of interest" description="Disordered" evidence="10">
    <location>
        <begin position="28"/>
        <end position="56"/>
    </location>
</feature>
<keyword evidence="2" id="KW-0813">Transport</keyword>
<dbReference type="SUPFAM" id="SSF81324">
    <property type="entry name" value="Voltage-gated potassium channels"/>
    <property type="match status" value="1"/>
</dbReference>
<keyword evidence="14" id="KW-1185">Reference proteome</keyword>
<keyword evidence="7" id="KW-1071">Ligand-gated ion channel</keyword>
<evidence type="ECO:0000256" key="4">
    <source>
        <dbReference type="ARBA" id="ARBA00022989"/>
    </source>
</evidence>
<dbReference type="Gene3D" id="1.10.287.630">
    <property type="entry name" value="Helix hairpin bin"/>
    <property type="match status" value="1"/>
</dbReference>
<evidence type="ECO:0000256" key="6">
    <source>
        <dbReference type="ARBA" id="ARBA00023136"/>
    </source>
</evidence>
<dbReference type="Pfam" id="PF00027">
    <property type="entry name" value="cNMP_binding"/>
    <property type="match status" value="1"/>
</dbReference>
<keyword evidence="9" id="KW-0175">Coiled coil</keyword>
<dbReference type="InterPro" id="IPR018490">
    <property type="entry name" value="cNMP-bd_dom_sf"/>
</dbReference>
<dbReference type="Gene3D" id="2.60.120.10">
    <property type="entry name" value="Jelly Rolls"/>
    <property type="match status" value="1"/>
</dbReference>
<feature type="domain" description="Cyclic nucleotide-binding" evidence="12">
    <location>
        <begin position="498"/>
        <end position="596"/>
    </location>
</feature>
<evidence type="ECO:0000256" key="8">
    <source>
        <dbReference type="ARBA" id="ARBA00023303"/>
    </source>
</evidence>
<dbReference type="GO" id="GO:0005249">
    <property type="term" value="F:voltage-gated potassium channel activity"/>
    <property type="evidence" value="ECO:0007669"/>
    <property type="project" value="InterPro"/>
</dbReference>
<feature type="coiled-coil region" evidence="9">
    <location>
        <begin position="79"/>
        <end position="106"/>
    </location>
</feature>
<evidence type="ECO:0000256" key="9">
    <source>
        <dbReference type="SAM" id="Coils"/>
    </source>
</evidence>
<keyword evidence="6 11" id="KW-0472">Membrane</keyword>
<dbReference type="FunFam" id="2.60.120.10:FF:000057">
    <property type="entry name" value="Cyclic nucleotide-binding domain protein"/>
    <property type="match status" value="1"/>
</dbReference>
<keyword evidence="8" id="KW-0407">Ion channel</keyword>
<gene>
    <name evidence="13" type="ORF">WJX74_007908</name>
</gene>
<comment type="caution">
    <text evidence="13">The sequence shown here is derived from an EMBL/GenBank/DDBJ whole genome shotgun (WGS) entry which is preliminary data.</text>
</comment>
<dbReference type="PROSITE" id="PS50042">
    <property type="entry name" value="CNMP_BINDING_3"/>
    <property type="match status" value="1"/>
</dbReference>
<dbReference type="Pfam" id="PF00520">
    <property type="entry name" value="Ion_trans"/>
    <property type="match status" value="1"/>
</dbReference>
<dbReference type="PRINTS" id="PR01463">
    <property type="entry name" value="EAGCHANLFMLY"/>
</dbReference>
<feature type="transmembrane region" description="Helical" evidence="11">
    <location>
        <begin position="398"/>
        <end position="422"/>
    </location>
</feature>
<keyword evidence="5" id="KW-0406">Ion transport</keyword>
<evidence type="ECO:0000313" key="13">
    <source>
        <dbReference type="EMBL" id="KAK9836780.1"/>
    </source>
</evidence>
<feature type="compositionally biased region" description="Basic and acidic residues" evidence="10">
    <location>
        <begin position="42"/>
        <end position="56"/>
    </location>
</feature>
<evidence type="ECO:0000256" key="11">
    <source>
        <dbReference type="SAM" id="Phobius"/>
    </source>
</evidence>
<feature type="transmembrane region" description="Helical" evidence="11">
    <location>
        <begin position="367"/>
        <end position="386"/>
    </location>
</feature>
<evidence type="ECO:0000313" key="14">
    <source>
        <dbReference type="Proteomes" id="UP001438707"/>
    </source>
</evidence>
<feature type="compositionally biased region" description="Polar residues" evidence="10">
    <location>
        <begin position="28"/>
        <end position="39"/>
    </location>
</feature>
<dbReference type="GO" id="GO:0003254">
    <property type="term" value="P:regulation of membrane depolarization"/>
    <property type="evidence" value="ECO:0007669"/>
    <property type="project" value="TreeGrafter"/>
</dbReference>
<dbReference type="InterPro" id="IPR018488">
    <property type="entry name" value="cNMP-bd_CS"/>
</dbReference>
<evidence type="ECO:0000256" key="2">
    <source>
        <dbReference type="ARBA" id="ARBA00022448"/>
    </source>
</evidence>
<protein>
    <recommendedName>
        <fullName evidence="12">Cyclic nucleotide-binding domain-containing protein</fullName>
    </recommendedName>
</protein>
<name>A0AAW1RT13_9CHLO</name>
<dbReference type="SUPFAM" id="SSF51206">
    <property type="entry name" value="cAMP-binding domain-like"/>
    <property type="match status" value="1"/>
</dbReference>